<feature type="region of interest" description="Disordered" evidence="1">
    <location>
        <begin position="82"/>
        <end position="109"/>
    </location>
</feature>
<proteinExistence type="predicted"/>
<dbReference type="Proteomes" id="UP001328107">
    <property type="component" value="Unassembled WGS sequence"/>
</dbReference>
<reference evidence="4" key="1">
    <citation type="submission" date="2022-10" db="EMBL/GenBank/DDBJ databases">
        <title>Genome assembly of Pristionchus species.</title>
        <authorList>
            <person name="Yoshida K."/>
            <person name="Sommer R.J."/>
        </authorList>
    </citation>
    <scope>NUCLEOTIDE SEQUENCE [LARGE SCALE GENOMIC DNA]</scope>
    <source>
        <strain evidence="3 4">RS5460</strain>
    </source>
</reference>
<protein>
    <submittedName>
        <fullName evidence="2">Uncharacterized protein</fullName>
    </submittedName>
</protein>
<evidence type="ECO:0000256" key="1">
    <source>
        <dbReference type="SAM" id="MobiDB-lite"/>
    </source>
</evidence>
<organism evidence="2 4">
    <name type="scientific">Pristionchus mayeri</name>
    <dbReference type="NCBI Taxonomy" id="1317129"/>
    <lineage>
        <taxon>Eukaryota</taxon>
        <taxon>Metazoa</taxon>
        <taxon>Ecdysozoa</taxon>
        <taxon>Nematoda</taxon>
        <taxon>Chromadorea</taxon>
        <taxon>Rhabditida</taxon>
        <taxon>Rhabditina</taxon>
        <taxon>Diplogasteromorpha</taxon>
        <taxon>Diplogasteroidea</taxon>
        <taxon>Neodiplogasteridae</taxon>
        <taxon>Pristionchus</taxon>
    </lineage>
</organism>
<keyword evidence="4" id="KW-1185">Reference proteome</keyword>
<dbReference type="EMBL" id="BTRK01000005">
    <property type="protein sequence ID" value="GMR52756.1"/>
    <property type="molecule type" value="Genomic_DNA"/>
</dbReference>
<reference evidence="2" key="2">
    <citation type="submission" date="2023-06" db="EMBL/GenBank/DDBJ databases">
        <title>Genome assembly of Pristionchus species.</title>
        <authorList>
            <person name="Yoshida K."/>
            <person name="Sommer R.J."/>
        </authorList>
    </citation>
    <scope>NUCLEOTIDE SEQUENCE</scope>
    <source>
        <strain evidence="2">RS5460</strain>
    </source>
</reference>
<evidence type="ECO:0000313" key="2">
    <source>
        <dbReference type="EMBL" id="GMR52755.1"/>
    </source>
</evidence>
<comment type="caution">
    <text evidence="2">The sequence shown here is derived from an EMBL/GenBank/DDBJ whole genome shotgun (WGS) entry which is preliminary data.</text>
</comment>
<sequence length="160" mass="18177">LKVYLSDQFKMLYSLPFTSEIERAMPSFCEVPSQLTRVFRKSHLTVFRSSSPFPIPPPFRTDGYFQCGRSKIQILLRQSSCHDTRSGAHGGFSRGSDSHSGERRTQGTLHHPHAHPWLLLSVQRGPQATSRLHRTDCCSDRHLHDCDTGSRIGFSRRKGP</sequence>
<evidence type="ECO:0000313" key="3">
    <source>
        <dbReference type="EMBL" id="GMR52756.1"/>
    </source>
</evidence>
<feature type="compositionally biased region" description="Basic and acidic residues" evidence="1">
    <location>
        <begin position="96"/>
        <end position="105"/>
    </location>
</feature>
<feature type="non-terminal residue" evidence="2">
    <location>
        <position position="1"/>
    </location>
</feature>
<evidence type="ECO:0000313" key="4">
    <source>
        <dbReference type="Proteomes" id="UP001328107"/>
    </source>
</evidence>
<accession>A0AAN5I638</accession>
<dbReference type="EMBL" id="BTRK01000005">
    <property type="protein sequence ID" value="GMR52755.1"/>
    <property type="molecule type" value="Genomic_DNA"/>
</dbReference>
<name>A0AAN5I638_9BILA</name>
<gene>
    <name evidence="2" type="ORF">PMAYCL1PPCAC_22950</name>
    <name evidence="3" type="ORF">PMAYCL1PPCAC_22951</name>
</gene>
<dbReference type="AlphaFoldDB" id="A0AAN5I638"/>